<evidence type="ECO:0000313" key="5">
    <source>
        <dbReference type="Proteomes" id="UP000076154"/>
    </source>
</evidence>
<proteinExistence type="predicted"/>
<evidence type="ECO:0000259" key="3">
    <source>
        <dbReference type="SMART" id="SM00672"/>
    </source>
</evidence>
<keyword evidence="5" id="KW-1185">Reference proteome</keyword>
<protein>
    <submittedName>
        <fullName evidence="4">Beta-1,2-xylosyltransferase 1</fullName>
    </submittedName>
</protein>
<feature type="domain" description="Glycosyl transferase CAP10" evidence="3">
    <location>
        <begin position="341"/>
        <end position="622"/>
    </location>
</feature>
<feature type="region of interest" description="Disordered" evidence="1">
    <location>
        <begin position="69"/>
        <end position="89"/>
    </location>
</feature>
<dbReference type="PANTHER" id="PTHR12203">
    <property type="entry name" value="KDEL LYS-ASP-GLU-LEU CONTAINING - RELATED"/>
    <property type="match status" value="1"/>
</dbReference>
<dbReference type="PANTHER" id="PTHR12203:SF118">
    <property type="entry name" value="BETA-1,2-XYLOSYLTRANSFERASE 1"/>
    <property type="match status" value="1"/>
</dbReference>
<feature type="compositionally biased region" description="Basic and acidic residues" evidence="1">
    <location>
        <begin position="73"/>
        <end position="82"/>
    </location>
</feature>
<gene>
    <name evidence="4" type="primary">CXT1_4</name>
    <name evidence="4" type="ORF">Hypma_013880</name>
</gene>
<dbReference type="InterPro" id="IPR051091">
    <property type="entry name" value="O-Glucosyltr/Glycosyltrsf_90"/>
</dbReference>
<accession>A0A369K9C2</accession>
<dbReference type="EMBL" id="LUEZ02000009">
    <property type="protein sequence ID" value="RDB30050.1"/>
    <property type="molecule type" value="Genomic_DNA"/>
</dbReference>
<dbReference type="SMART" id="SM00672">
    <property type="entry name" value="CAP10"/>
    <property type="match status" value="1"/>
</dbReference>
<evidence type="ECO:0000256" key="2">
    <source>
        <dbReference type="SAM" id="Phobius"/>
    </source>
</evidence>
<reference evidence="4" key="1">
    <citation type="submission" date="2018-04" db="EMBL/GenBank/DDBJ databases">
        <title>Whole genome sequencing of Hypsizygus marmoreus.</title>
        <authorList>
            <person name="Choi I.-G."/>
            <person name="Min B."/>
            <person name="Kim J.-G."/>
            <person name="Kim S."/>
            <person name="Oh Y.-L."/>
            <person name="Kong W.-S."/>
            <person name="Park H."/>
            <person name="Jeong J."/>
            <person name="Song E.-S."/>
        </authorList>
    </citation>
    <scope>NUCLEOTIDE SEQUENCE [LARGE SCALE GENOMIC DNA]</scope>
    <source>
        <strain evidence="4">51987-8</strain>
    </source>
</reference>
<dbReference type="Pfam" id="PF05686">
    <property type="entry name" value="Glyco_transf_90"/>
    <property type="match status" value="1"/>
</dbReference>
<evidence type="ECO:0000256" key="1">
    <source>
        <dbReference type="SAM" id="MobiDB-lite"/>
    </source>
</evidence>
<sequence>MFTIFPRRAVRRPVLFLTALGFVVYFAGYLRDPSNISSHPPRVDYKTVHDPPVTVTRVRTAWKEATRTVMAEPKQENSREESSQFAVKAPLQSHRYRPDGLLEVNPDGPHPIYELIRNAEAEWEAKVAHSSKTLKDAVAEYERRYKRPPPLGFDDWWAYVEENDVQLPDEYDQICKDLEPYWGMNPKDLQEIEREWEGHADSYTIGKNAQGSIQLVNYTLPGNEDVRSDLAGGAFQIMELLEDVEEFIPPFRAVFSPHDNPNLHTDYELRTEALKHAAAGTFLDVNSPPEVKLSGWLSACDPMSPAWRDPIDWDAPAPPQTRKTFIYNHRTAMDPCQHPSLLLSHGQFLSHRTGPVAHRKLVPQFSYCPTLLHHDIMAAMPINWVQDILPRSNDPEWQDKVDERLQWRGSNTGIWHAKETRWREAQRARLVSWAASGFGENVTVLMGARGENERVGEGESVKKARWAPALLDVAFAGKPLSCAPETCKELEKVFEYRKPQDVKTAGNYKYILDVDGNGWSSRFKRLITSNSLIFKSTIYPEWFTDRIAPWVHYVPVQVDLSDLYDSLIFFRGDPTGAGAHDDLARKIAKAGRQWSLAYWRKEDLTAYMFRLFLEYARVMNPERATMNYHHLDSDLTSDPDTQVKL</sequence>
<dbReference type="AlphaFoldDB" id="A0A369K9C2"/>
<organism evidence="4 5">
    <name type="scientific">Hypsizygus marmoreus</name>
    <name type="common">White beech mushroom</name>
    <name type="synonym">Agaricus marmoreus</name>
    <dbReference type="NCBI Taxonomy" id="39966"/>
    <lineage>
        <taxon>Eukaryota</taxon>
        <taxon>Fungi</taxon>
        <taxon>Dikarya</taxon>
        <taxon>Basidiomycota</taxon>
        <taxon>Agaricomycotina</taxon>
        <taxon>Agaricomycetes</taxon>
        <taxon>Agaricomycetidae</taxon>
        <taxon>Agaricales</taxon>
        <taxon>Tricholomatineae</taxon>
        <taxon>Lyophyllaceae</taxon>
        <taxon>Hypsizygus</taxon>
    </lineage>
</organism>
<feature type="transmembrane region" description="Helical" evidence="2">
    <location>
        <begin position="12"/>
        <end position="30"/>
    </location>
</feature>
<dbReference type="InterPro" id="IPR006598">
    <property type="entry name" value="CAP10"/>
</dbReference>
<dbReference type="Proteomes" id="UP000076154">
    <property type="component" value="Unassembled WGS sequence"/>
</dbReference>
<keyword evidence="2" id="KW-0812">Transmembrane</keyword>
<dbReference type="InParanoid" id="A0A369K9C2"/>
<comment type="caution">
    <text evidence="4">The sequence shown here is derived from an EMBL/GenBank/DDBJ whole genome shotgun (WGS) entry which is preliminary data.</text>
</comment>
<dbReference type="GO" id="GO:0016740">
    <property type="term" value="F:transferase activity"/>
    <property type="evidence" value="ECO:0007669"/>
    <property type="project" value="UniProtKB-KW"/>
</dbReference>
<evidence type="ECO:0000313" key="4">
    <source>
        <dbReference type="EMBL" id="RDB30050.1"/>
    </source>
</evidence>
<name>A0A369K9C2_HYPMA</name>
<keyword evidence="2" id="KW-0472">Membrane</keyword>
<keyword evidence="2" id="KW-1133">Transmembrane helix</keyword>
<dbReference type="OrthoDB" id="541052at2759"/>